<feature type="compositionally biased region" description="Low complexity" evidence="1">
    <location>
        <begin position="57"/>
        <end position="67"/>
    </location>
</feature>
<feature type="compositionally biased region" description="Polar residues" evidence="1">
    <location>
        <begin position="1"/>
        <end position="18"/>
    </location>
</feature>
<accession>A0A4S3IZG0</accession>
<reference evidence="2 3" key="1">
    <citation type="submission" date="2019-03" db="EMBL/GenBank/DDBJ databases">
        <title>The genome sequence of a newly discovered highly antifungal drug resistant Aspergillus species, Aspergillus tanneri NIH 1004.</title>
        <authorList>
            <person name="Mounaud S."/>
            <person name="Singh I."/>
            <person name="Joardar V."/>
            <person name="Pakala S."/>
            <person name="Pakala S."/>
            <person name="Venepally P."/>
            <person name="Hoover J."/>
            <person name="Nierman W."/>
            <person name="Chung J."/>
            <person name="Losada L."/>
        </authorList>
    </citation>
    <scope>NUCLEOTIDE SEQUENCE [LARGE SCALE GENOMIC DNA]</scope>
    <source>
        <strain evidence="2 3">NIH1004</strain>
    </source>
</reference>
<comment type="caution">
    <text evidence="2">The sequence shown here is derived from an EMBL/GenBank/DDBJ whole genome shotgun (WGS) entry which is preliminary data.</text>
</comment>
<gene>
    <name evidence="2" type="ORF">EYZ11_012733</name>
</gene>
<dbReference type="AlphaFoldDB" id="A0A4S3IZG0"/>
<protein>
    <submittedName>
        <fullName evidence="2">Uncharacterized protein</fullName>
    </submittedName>
</protein>
<dbReference type="Proteomes" id="UP000308092">
    <property type="component" value="Unassembled WGS sequence"/>
</dbReference>
<name>A0A4S3IZG0_9EURO</name>
<proteinExistence type="predicted"/>
<evidence type="ECO:0000313" key="2">
    <source>
        <dbReference type="EMBL" id="THC87819.1"/>
    </source>
</evidence>
<feature type="region of interest" description="Disordered" evidence="1">
    <location>
        <begin position="1"/>
        <end position="67"/>
    </location>
</feature>
<dbReference type="EMBL" id="SOSA01001029">
    <property type="protein sequence ID" value="THC87819.1"/>
    <property type="molecule type" value="Genomic_DNA"/>
</dbReference>
<feature type="compositionally biased region" description="Polar residues" evidence="1">
    <location>
        <begin position="30"/>
        <end position="47"/>
    </location>
</feature>
<organism evidence="2 3">
    <name type="scientific">Aspergillus tanneri</name>
    <dbReference type="NCBI Taxonomy" id="1220188"/>
    <lineage>
        <taxon>Eukaryota</taxon>
        <taxon>Fungi</taxon>
        <taxon>Dikarya</taxon>
        <taxon>Ascomycota</taxon>
        <taxon>Pezizomycotina</taxon>
        <taxon>Eurotiomycetes</taxon>
        <taxon>Eurotiomycetidae</taxon>
        <taxon>Eurotiales</taxon>
        <taxon>Aspergillaceae</taxon>
        <taxon>Aspergillus</taxon>
        <taxon>Aspergillus subgen. Circumdati</taxon>
    </lineage>
</organism>
<sequence length="67" mass="7486">MTQDSHYNPENGNETQRVNGMVELRDEESQTQPVTRVLSHSSTSQTIPHRPSEPEASEASLLELDPP</sequence>
<evidence type="ECO:0000256" key="1">
    <source>
        <dbReference type="SAM" id="MobiDB-lite"/>
    </source>
</evidence>
<dbReference type="VEuPathDB" id="FungiDB:EYZ11_012733"/>
<evidence type="ECO:0000313" key="3">
    <source>
        <dbReference type="Proteomes" id="UP000308092"/>
    </source>
</evidence>
<keyword evidence="3" id="KW-1185">Reference proteome</keyword>